<dbReference type="EMBL" id="JADCLJ010000024">
    <property type="protein sequence ID" value="MBE4910064.1"/>
    <property type="molecule type" value="Genomic_DNA"/>
</dbReference>
<dbReference type="PROSITE" id="PS51257">
    <property type="entry name" value="PROKAR_LIPOPROTEIN"/>
    <property type="match status" value="1"/>
</dbReference>
<sequence>MSKILFTLFSISVFLLAGCSVESEKESVESEKEVEEMHVEVEWVDAIAWNGNKYYLNEEKTAIITESDIEKKLGEITFSVTRSEEVDNPEYQLKDGEATFVSKGTSVYSIKGEDINEFIYAHGKVYKVVD</sequence>
<dbReference type="RefSeq" id="WP_193539251.1">
    <property type="nucleotide sequence ID" value="NZ_JADCLJ010000024.1"/>
</dbReference>
<evidence type="ECO:0008006" key="4">
    <source>
        <dbReference type="Google" id="ProtNLM"/>
    </source>
</evidence>
<evidence type="ECO:0000256" key="1">
    <source>
        <dbReference type="SAM" id="SignalP"/>
    </source>
</evidence>
<gene>
    <name evidence="2" type="ORF">IMZ08_18670</name>
</gene>
<evidence type="ECO:0000313" key="3">
    <source>
        <dbReference type="Proteomes" id="UP001516662"/>
    </source>
</evidence>
<protein>
    <recommendedName>
        <fullName evidence="4">Lipoprotein</fullName>
    </recommendedName>
</protein>
<dbReference type="Proteomes" id="UP001516662">
    <property type="component" value="Unassembled WGS sequence"/>
</dbReference>
<comment type="caution">
    <text evidence="2">The sequence shown here is derived from an EMBL/GenBank/DDBJ whole genome shotgun (WGS) entry which is preliminary data.</text>
</comment>
<keyword evidence="1" id="KW-0732">Signal</keyword>
<accession>A0ABR9QPG2</accession>
<name>A0ABR9QPG2_9BACI</name>
<reference evidence="2 3" key="1">
    <citation type="submission" date="2020-10" db="EMBL/GenBank/DDBJ databases">
        <title>Bacillus sp. HD4P25, an endophyte from a halophyte.</title>
        <authorList>
            <person name="Sun J.-Q."/>
        </authorList>
    </citation>
    <scope>NUCLEOTIDE SEQUENCE [LARGE SCALE GENOMIC DNA]</scope>
    <source>
        <strain evidence="2 3">YIM 93174</strain>
    </source>
</reference>
<feature type="signal peptide" evidence="1">
    <location>
        <begin position="1"/>
        <end position="17"/>
    </location>
</feature>
<keyword evidence="3" id="KW-1185">Reference proteome</keyword>
<organism evidence="2 3">
    <name type="scientific">Litchfieldia luteola</name>
    <dbReference type="NCBI Taxonomy" id="682179"/>
    <lineage>
        <taxon>Bacteria</taxon>
        <taxon>Bacillati</taxon>
        <taxon>Bacillota</taxon>
        <taxon>Bacilli</taxon>
        <taxon>Bacillales</taxon>
        <taxon>Bacillaceae</taxon>
        <taxon>Litchfieldia</taxon>
    </lineage>
</organism>
<feature type="chain" id="PRO_5046111376" description="Lipoprotein" evidence="1">
    <location>
        <begin position="18"/>
        <end position="130"/>
    </location>
</feature>
<evidence type="ECO:0000313" key="2">
    <source>
        <dbReference type="EMBL" id="MBE4910064.1"/>
    </source>
</evidence>
<proteinExistence type="predicted"/>